<organism evidence="5 6">
    <name type="scientific">Buceros rhinoceros silvestris</name>
    <dbReference type="NCBI Taxonomy" id="175836"/>
    <lineage>
        <taxon>Eukaryota</taxon>
        <taxon>Metazoa</taxon>
        <taxon>Chordata</taxon>
        <taxon>Craniata</taxon>
        <taxon>Vertebrata</taxon>
        <taxon>Euteleostomi</taxon>
        <taxon>Archelosauria</taxon>
        <taxon>Archosauria</taxon>
        <taxon>Dinosauria</taxon>
        <taxon>Saurischia</taxon>
        <taxon>Theropoda</taxon>
        <taxon>Coelurosauria</taxon>
        <taxon>Aves</taxon>
        <taxon>Neognathae</taxon>
        <taxon>Neoaves</taxon>
        <taxon>Telluraves</taxon>
        <taxon>Coraciimorphae</taxon>
        <taxon>Bucerotiformes</taxon>
        <taxon>Bucerotidae</taxon>
        <taxon>Buceros</taxon>
    </lineage>
</organism>
<gene>
    <name evidence="5" type="ORF">N320_09982</name>
</gene>
<sequence length="91" mass="10575">RYDAAIDLFTRSCAGYCVATFILGIGDRHNSNIMVKDDGQLFHIDFGHFLDHKKKKFGYKRERVPFVLTQDFLIVISKGAQECTKTREFER</sequence>
<keyword evidence="6" id="KW-1185">Reference proteome</keyword>
<evidence type="ECO:0000313" key="5">
    <source>
        <dbReference type="EMBL" id="KFO91622.1"/>
    </source>
</evidence>
<dbReference type="Pfam" id="PF00454">
    <property type="entry name" value="PI3_PI4_kinase"/>
    <property type="match status" value="1"/>
</dbReference>
<dbReference type="GO" id="GO:0016477">
    <property type="term" value="P:cell migration"/>
    <property type="evidence" value="ECO:0007669"/>
    <property type="project" value="TreeGrafter"/>
</dbReference>
<feature type="non-terminal residue" evidence="5">
    <location>
        <position position="1"/>
    </location>
</feature>
<dbReference type="InterPro" id="IPR011009">
    <property type="entry name" value="Kinase-like_dom_sf"/>
</dbReference>
<protein>
    <submittedName>
        <fullName evidence="5">Phosphatidylinositol 4,5-bisphosphate 3-kinase catalytic subunit alpha isoform</fullName>
    </submittedName>
</protein>
<dbReference type="GO" id="GO:0048015">
    <property type="term" value="P:phosphatidylinositol-mediated signaling"/>
    <property type="evidence" value="ECO:0007669"/>
    <property type="project" value="TreeGrafter"/>
</dbReference>
<dbReference type="GO" id="GO:0005886">
    <property type="term" value="C:plasma membrane"/>
    <property type="evidence" value="ECO:0007669"/>
    <property type="project" value="TreeGrafter"/>
</dbReference>
<dbReference type="GO" id="GO:0005944">
    <property type="term" value="C:phosphatidylinositol 3-kinase complex, class IB"/>
    <property type="evidence" value="ECO:0007669"/>
    <property type="project" value="TreeGrafter"/>
</dbReference>
<dbReference type="PANTHER" id="PTHR10048">
    <property type="entry name" value="PHOSPHATIDYLINOSITOL KINASE"/>
    <property type="match status" value="1"/>
</dbReference>
<dbReference type="InterPro" id="IPR018936">
    <property type="entry name" value="PI3/4_kinase_CS"/>
</dbReference>
<dbReference type="InterPro" id="IPR000403">
    <property type="entry name" value="PI3/4_kinase_cat_dom"/>
</dbReference>
<dbReference type="GO" id="GO:0005737">
    <property type="term" value="C:cytoplasm"/>
    <property type="evidence" value="ECO:0007669"/>
    <property type="project" value="TreeGrafter"/>
</dbReference>
<dbReference type="InterPro" id="IPR036940">
    <property type="entry name" value="PI3/4_kinase_cat_sf"/>
</dbReference>
<dbReference type="PANTHER" id="PTHR10048:SF107">
    <property type="entry name" value="PHOSPHATIDYLINOSITOL 4,5-BISPHOSPHATE 3-KINASE CATALYTIC SUBUNIT ALPHA ISOFORM"/>
    <property type="match status" value="1"/>
</dbReference>
<evidence type="ECO:0000256" key="3">
    <source>
        <dbReference type="ARBA" id="ARBA00022777"/>
    </source>
</evidence>
<proteinExistence type="inferred from homology"/>
<accession>A0A091H9Z3</accession>
<keyword evidence="2" id="KW-0808">Transferase</keyword>
<dbReference type="InterPro" id="IPR015433">
    <property type="entry name" value="PI3/4_kinase"/>
</dbReference>
<dbReference type="GO" id="GO:0043491">
    <property type="term" value="P:phosphatidylinositol 3-kinase/protein kinase B signal transduction"/>
    <property type="evidence" value="ECO:0007669"/>
    <property type="project" value="TreeGrafter"/>
</dbReference>
<dbReference type="Proteomes" id="UP000054064">
    <property type="component" value="Unassembled WGS sequence"/>
</dbReference>
<dbReference type="GO" id="GO:0016303">
    <property type="term" value="F:1-phosphatidylinositol-3-kinase activity"/>
    <property type="evidence" value="ECO:0007669"/>
    <property type="project" value="TreeGrafter"/>
</dbReference>
<dbReference type="SUPFAM" id="SSF56112">
    <property type="entry name" value="Protein kinase-like (PK-like)"/>
    <property type="match status" value="1"/>
</dbReference>
<keyword evidence="3 5" id="KW-0418">Kinase</keyword>
<dbReference type="PROSITE" id="PS50290">
    <property type="entry name" value="PI3_4_KINASE_3"/>
    <property type="match status" value="1"/>
</dbReference>
<evidence type="ECO:0000259" key="4">
    <source>
        <dbReference type="PROSITE" id="PS50290"/>
    </source>
</evidence>
<feature type="non-terminal residue" evidence="5">
    <location>
        <position position="91"/>
    </location>
</feature>
<name>A0A091H9Z3_BUCRH</name>
<evidence type="ECO:0000256" key="1">
    <source>
        <dbReference type="ARBA" id="ARBA00006209"/>
    </source>
</evidence>
<reference evidence="5 6" key="1">
    <citation type="submission" date="2014-04" db="EMBL/GenBank/DDBJ databases">
        <title>Genome evolution of avian class.</title>
        <authorList>
            <person name="Zhang G."/>
            <person name="Li C."/>
        </authorList>
    </citation>
    <scope>NUCLEOTIDE SEQUENCE [LARGE SCALE GENOMIC DNA]</scope>
    <source>
        <strain evidence="5">BGI_N320</strain>
    </source>
</reference>
<dbReference type="AlphaFoldDB" id="A0A091H9Z3"/>
<dbReference type="EMBL" id="KL527308">
    <property type="protein sequence ID" value="KFO91622.1"/>
    <property type="molecule type" value="Genomic_DNA"/>
</dbReference>
<dbReference type="GO" id="GO:0005943">
    <property type="term" value="C:phosphatidylinositol 3-kinase complex, class IA"/>
    <property type="evidence" value="ECO:0007669"/>
    <property type="project" value="TreeGrafter"/>
</dbReference>
<dbReference type="Gene3D" id="1.10.1070.11">
    <property type="entry name" value="Phosphatidylinositol 3-/4-kinase, catalytic domain"/>
    <property type="match status" value="1"/>
</dbReference>
<evidence type="ECO:0000313" key="6">
    <source>
        <dbReference type="Proteomes" id="UP000054064"/>
    </source>
</evidence>
<dbReference type="GO" id="GO:0035005">
    <property type="term" value="F:1-phosphatidylinositol-4-phosphate 3-kinase activity"/>
    <property type="evidence" value="ECO:0007669"/>
    <property type="project" value="TreeGrafter"/>
</dbReference>
<dbReference type="PROSITE" id="PS00916">
    <property type="entry name" value="PI3_4_KINASE_2"/>
    <property type="match status" value="1"/>
</dbReference>
<feature type="domain" description="PI3K/PI4K catalytic" evidence="4">
    <location>
        <begin position="1"/>
        <end position="91"/>
    </location>
</feature>
<comment type="similarity">
    <text evidence="1">Belongs to the PI3/PI4-kinase family. Type III PI4K subfamily.</text>
</comment>
<evidence type="ECO:0000256" key="2">
    <source>
        <dbReference type="ARBA" id="ARBA00022679"/>
    </source>
</evidence>